<dbReference type="EMBL" id="JBHSIZ010000012">
    <property type="protein sequence ID" value="MFC4956955.1"/>
    <property type="molecule type" value="Genomic_DNA"/>
</dbReference>
<dbReference type="RefSeq" id="WP_381226485.1">
    <property type="nucleotide sequence ID" value="NZ_JBHSIZ010000012.1"/>
</dbReference>
<dbReference type="Proteomes" id="UP001595834">
    <property type="component" value="Unassembled WGS sequence"/>
</dbReference>
<feature type="region of interest" description="Disordered" evidence="1">
    <location>
        <begin position="1"/>
        <end position="22"/>
    </location>
</feature>
<accession>A0ABV9UNI0</accession>
<evidence type="ECO:0000313" key="2">
    <source>
        <dbReference type="EMBL" id="MFC4956955.1"/>
    </source>
</evidence>
<evidence type="ECO:0000313" key="3">
    <source>
        <dbReference type="Proteomes" id="UP001595834"/>
    </source>
</evidence>
<proteinExistence type="predicted"/>
<sequence length="79" mass="8546">MSRVVGGWERSGKGNGHGGFTPVGGWVRTVLVVAHSDPIKLTNRDGGFLCPSVIQAARICLFLNVFDHPESWNRNPDSA</sequence>
<reference evidence="3" key="1">
    <citation type="journal article" date="2019" name="Int. J. Syst. Evol. Microbiol.">
        <title>The Global Catalogue of Microorganisms (GCM) 10K type strain sequencing project: providing services to taxonomists for standard genome sequencing and annotation.</title>
        <authorList>
            <consortium name="The Broad Institute Genomics Platform"/>
            <consortium name="The Broad Institute Genome Sequencing Center for Infectious Disease"/>
            <person name="Wu L."/>
            <person name="Ma J."/>
        </authorList>
    </citation>
    <scope>NUCLEOTIDE SEQUENCE [LARGE SCALE GENOMIC DNA]</scope>
    <source>
        <strain evidence="3">CCM 7224</strain>
    </source>
</reference>
<organism evidence="2 3">
    <name type="scientific">Streptomyces mauvecolor</name>
    <dbReference type="NCBI Taxonomy" id="58345"/>
    <lineage>
        <taxon>Bacteria</taxon>
        <taxon>Bacillati</taxon>
        <taxon>Actinomycetota</taxon>
        <taxon>Actinomycetes</taxon>
        <taxon>Kitasatosporales</taxon>
        <taxon>Streptomycetaceae</taxon>
        <taxon>Streptomyces</taxon>
    </lineage>
</organism>
<protein>
    <submittedName>
        <fullName evidence="2">Uncharacterized protein</fullName>
    </submittedName>
</protein>
<keyword evidence="3" id="KW-1185">Reference proteome</keyword>
<feature type="compositionally biased region" description="Gly residues" evidence="1">
    <location>
        <begin position="13"/>
        <end position="22"/>
    </location>
</feature>
<comment type="caution">
    <text evidence="2">The sequence shown here is derived from an EMBL/GenBank/DDBJ whole genome shotgun (WGS) entry which is preliminary data.</text>
</comment>
<evidence type="ECO:0000256" key="1">
    <source>
        <dbReference type="SAM" id="MobiDB-lite"/>
    </source>
</evidence>
<gene>
    <name evidence="2" type="ORF">ACFPFX_11700</name>
</gene>
<name>A0ABV9UNI0_9ACTN</name>